<accession>A0AAV8XQU8</accession>
<feature type="non-terminal residue" evidence="3">
    <location>
        <position position="363"/>
    </location>
</feature>
<evidence type="ECO:0000313" key="3">
    <source>
        <dbReference type="EMBL" id="KAJ8940640.1"/>
    </source>
</evidence>
<evidence type="ECO:0000313" key="4">
    <source>
        <dbReference type="Proteomes" id="UP001162162"/>
    </source>
</evidence>
<dbReference type="EMBL" id="JAPWTK010000419">
    <property type="protein sequence ID" value="KAJ8940640.1"/>
    <property type="molecule type" value="Genomic_DNA"/>
</dbReference>
<feature type="compositionally biased region" description="Polar residues" evidence="1">
    <location>
        <begin position="246"/>
        <end position="260"/>
    </location>
</feature>
<keyword evidence="4" id="KW-1185">Reference proteome</keyword>
<comment type="caution">
    <text evidence="3">The sequence shown here is derived from an EMBL/GenBank/DDBJ whole genome shotgun (WGS) entry which is preliminary data.</text>
</comment>
<dbReference type="GO" id="GO:0005634">
    <property type="term" value="C:nucleus"/>
    <property type="evidence" value="ECO:0007669"/>
    <property type="project" value="TreeGrafter"/>
</dbReference>
<feature type="domain" description="DDE-1" evidence="2">
    <location>
        <begin position="35"/>
        <end position="135"/>
    </location>
</feature>
<proteinExistence type="predicted"/>
<dbReference type="InterPro" id="IPR036397">
    <property type="entry name" value="RNaseH_sf"/>
</dbReference>
<dbReference type="Gene3D" id="3.30.420.10">
    <property type="entry name" value="Ribonuclease H-like superfamily/Ribonuclease H"/>
    <property type="match status" value="1"/>
</dbReference>
<protein>
    <recommendedName>
        <fullName evidence="2">DDE-1 domain-containing protein</fullName>
    </recommendedName>
</protein>
<feature type="compositionally biased region" description="Basic residues" evidence="1">
    <location>
        <begin position="330"/>
        <end position="341"/>
    </location>
</feature>
<dbReference type="Pfam" id="PF03184">
    <property type="entry name" value="DDE_1"/>
    <property type="match status" value="1"/>
</dbReference>
<feature type="region of interest" description="Disordered" evidence="1">
    <location>
        <begin position="219"/>
        <end position="262"/>
    </location>
</feature>
<name>A0AAV8XQU8_9CUCU</name>
<dbReference type="InterPro" id="IPR050863">
    <property type="entry name" value="CenT-Element_Derived"/>
</dbReference>
<dbReference type="AlphaFoldDB" id="A0AAV8XQU8"/>
<dbReference type="PANTHER" id="PTHR19303:SF74">
    <property type="entry name" value="POGO TRANSPOSABLE ELEMENT WITH KRAB DOMAIN"/>
    <property type="match status" value="1"/>
</dbReference>
<sequence length="363" mass="40232">MDETGVQLINKPGKVITTKGTKDVHVLTSKERGENVSVVACCSADGRFIPPVLIFKGVNKKAEFSDGLPAGSKVYMNKKSSFINSDLFLLWLKEHFIPNKPNGKCLLILDGHTAHSTDIDMLQVADDNDIIILCLYRVTARKLFNPWTEASFVHSKLILVKKRNCDVIGKAWIRAACIANAINGFKACGIYPLDPNAIPDHFFSIADAVDFGRISECTESDNEEPLAPPSPRHTSVTPNFMPIEESQPSVSGTNKNSAPSETKEFTPTKLLHEISQIPVAPIPFFKRRKQGASVLTSPLNIENLKVRIINKTTKKMSQHRNIDIGSLKKQVGKRSKVKKAREKWSSSDEEPLSKQGRNDDNSD</sequence>
<feature type="region of interest" description="Disordered" evidence="1">
    <location>
        <begin position="315"/>
        <end position="363"/>
    </location>
</feature>
<dbReference type="GO" id="GO:0003677">
    <property type="term" value="F:DNA binding"/>
    <property type="evidence" value="ECO:0007669"/>
    <property type="project" value="TreeGrafter"/>
</dbReference>
<dbReference type="PANTHER" id="PTHR19303">
    <property type="entry name" value="TRANSPOSON"/>
    <property type="match status" value="1"/>
</dbReference>
<gene>
    <name evidence="3" type="ORF">NQ318_020697</name>
</gene>
<dbReference type="Proteomes" id="UP001162162">
    <property type="component" value="Unassembled WGS sequence"/>
</dbReference>
<organism evidence="3 4">
    <name type="scientific">Aromia moschata</name>
    <dbReference type="NCBI Taxonomy" id="1265417"/>
    <lineage>
        <taxon>Eukaryota</taxon>
        <taxon>Metazoa</taxon>
        <taxon>Ecdysozoa</taxon>
        <taxon>Arthropoda</taxon>
        <taxon>Hexapoda</taxon>
        <taxon>Insecta</taxon>
        <taxon>Pterygota</taxon>
        <taxon>Neoptera</taxon>
        <taxon>Endopterygota</taxon>
        <taxon>Coleoptera</taxon>
        <taxon>Polyphaga</taxon>
        <taxon>Cucujiformia</taxon>
        <taxon>Chrysomeloidea</taxon>
        <taxon>Cerambycidae</taxon>
        <taxon>Cerambycinae</taxon>
        <taxon>Callichromatini</taxon>
        <taxon>Aromia</taxon>
    </lineage>
</organism>
<evidence type="ECO:0000259" key="2">
    <source>
        <dbReference type="Pfam" id="PF03184"/>
    </source>
</evidence>
<reference evidence="3" key="1">
    <citation type="journal article" date="2023" name="Insect Mol. Biol.">
        <title>Genome sequencing provides insights into the evolution of gene families encoding plant cell wall-degrading enzymes in longhorned beetles.</title>
        <authorList>
            <person name="Shin N.R."/>
            <person name="Okamura Y."/>
            <person name="Kirsch R."/>
            <person name="Pauchet Y."/>
        </authorList>
    </citation>
    <scope>NUCLEOTIDE SEQUENCE</scope>
    <source>
        <strain evidence="3">AMC_N1</strain>
    </source>
</reference>
<dbReference type="InterPro" id="IPR004875">
    <property type="entry name" value="DDE_SF_endonuclease_dom"/>
</dbReference>
<evidence type="ECO:0000256" key="1">
    <source>
        <dbReference type="SAM" id="MobiDB-lite"/>
    </source>
</evidence>